<evidence type="ECO:0000256" key="2">
    <source>
        <dbReference type="ARBA" id="ARBA00023002"/>
    </source>
</evidence>
<gene>
    <name evidence="5" type="ORF">DFP72DRAFT_851666</name>
</gene>
<dbReference type="Pfam" id="PF00676">
    <property type="entry name" value="E1_dh"/>
    <property type="match status" value="3"/>
</dbReference>
<comment type="caution">
    <text evidence="5">The sequence shown here is derived from an EMBL/GenBank/DDBJ whole genome shotgun (WGS) entry which is preliminary data.</text>
</comment>
<dbReference type="Gene3D" id="3.40.50.970">
    <property type="match status" value="1"/>
</dbReference>
<dbReference type="Proteomes" id="UP000521943">
    <property type="component" value="Unassembled WGS sequence"/>
</dbReference>
<evidence type="ECO:0000313" key="5">
    <source>
        <dbReference type="EMBL" id="KAF6750589.1"/>
    </source>
</evidence>
<feature type="domain" description="Dehydrogenase E1 component" evidence="4">
    <location>
        <begin position="124"/>
        <end position="191"/>
    </location>
</feature>
<keyword evidence="6" id="KW-1185">Reference proteome</keyword>
<proteinExistence type="predicted"/>
<dbReference type="InterPro" id="IPR050642">
    <property type="entry name" value="PDH_E1_Alpha_Subunit"/>
</dbReference>
<dbReference type="EMBL" id="JACGCI010000056">
    <property type="protein sequence ID" value="KAF6750589.1"/>
    <property type="molecule type" value="Genomic_DNA"/>
</dbReference>
<keyword evidence="3" id="KW-0786">Thiamine pyrophosphate</keyword>
<dbReference type="PANTHER" id="PTHR11516">
    <property type="entry name" value="PYRUVATE DEHYDROGENASE E1 COMPONENT, ALPHA SUBUNIT BACTERIAL AND ORGANELLAR"/>
    <property type="match status" value="1"/>
</dbReference>
<dbReference type="OrthoDB" id="10256198at2759"/>
<dbReference type="SUPFAM" id="SSF52518">
    <property type="entry name" value="Thiamin diphosphate-binding fold (THDP-binding)"/>
    <property type="match status" value="1"/>
</dbReference>
<dbReference type="InterPro" id="IPR001017">
    <property type="entry name" value="DH_E1"/>
</dbReference>
<feature type="domain" description="Dehydrogenase E1 component" evidence="4">
    <location>
        <begin position="231"/>
        <end position="340"/>
    </location>
</feature>
<organism evidence="5 6">
    <name type="scientific">Ephemerocybe angulata</name>
    <dbReference type="NCBI Taxonomy" id="980116"/>
    <lineage>
        <taxon>Eukaryota</taxon>
        <taxon>Fungi</taxon>
        <taxon>Dikarya</taxon>
        <taxon>Basidiomycota</taxon>
        <taxon>Agaricomycotina</taxon>
        <taxon>Agaricomycetes</taxon>
        <taxon>Agaricomycetidae</taxon>
        <taxon>Agaricales</taxon>
        <taxon>Agaricineae</taxon>
        <taxon>Psathyrellaceae</taxon>
        <taxon>Ephemerocybe</taxon>
    </lineage>
</organism>
<reference evidence="5 6" key="1">
    <citation type="submission" date="2020-07" db="EMBL/GenBank/DDBJ databases">
        <title>Comparative genomics of pyrophilous fungi reveals a link between fire events and developmental genes.</title>
        <authorList>
            <consortium name="DOE Joint Genome Institute"/>
            <person name="Steindorff A.S."/>
            <person name="Carver A."/>
            <person name="Calhoun S."/>
            <person name="Stillman K."/>
            <person name="Liu H."/>
            <person name="Lipzen A."/>
            <person name="Pangilinan J."/>
            <person name="Labutti K."/>
            <person name="Bruns T.D."/>
            <person name="Grigoriev I.V."/>
        </authorList>
    </citation>
    <scope>NUCLEOTIDE SEQUENCE [LARGE SCALE GENOMIC DNA]</scope>
    <source>
        <strain evidence="5 6">CBS 144469</strain>
    </source>
</reference>
<dbReference type="GO" id="GO:0004739">
    <property type="term" value="F:pyruvate dehydrogenase (acetyl-transferring) activity"/>
    <property type="evidence" value="ECO:0007669"/>
    <property type="project" value="TreeGrafter"/>
</dbReference>
<evidence type="ECO:0000259" key="4">
    <source>
        <dbReference type="Pfam" id="PF00676"/>
    </source>
</evidence>
<evidence type="ECO:0000313" key="6">
    <source>
        <dbReference type="Proteomes" id="UP000521943"/>
    </source>
</evidence>
<accession>A0A8H6M293</accession>
<keyword evidence="2" id="KW-0560">Oxidoreductase</keyword>
<dbReference type="PANTHER" id="PTHR11516:SF60">
    <property type="entry name" value="PYRUVATE DEHYDROGENASE E1 COMPONENT SUBUNIT ALPHA"/>
    <property type="match status" value="1"/>
</dbReference>
<sequence>MRRMEMAADALYTAKAIRGFCHLAIGQEAVSVGMEHGIEKDDRVITGYRCHPFAVLRGGSIKGTLFLLSLLPFTNSPPFSRSLPSILSTSRTTTLASSPSSSAARAACPKARAAPCTSSPPPSSAAQVPVGAGAPFAQQYKGEKNCTFAMYGDGASNQGQVFEAYNMAKFWNLPTIFVCENNKYGMGTPGRGVRVIRRISRGVIRFLGSRPLARTLERPLDRSSYRSLRSQVNGMDIIAAKQAVAYARKWAVDDQNGPLVLEFVIYRYGGHSMSDPGTTYRTREEVQRMRSTQDPIRGLQRYLEEWGVATEQELKAIDKEAKATVDKAVAEAKESPEPPVEDLWKDVYYKGTEPAFLRGREREEGHRTPGEVLGWGWREFERVFTWVHVCAAELGLAPSIRVWVRVGEGDLRDSAYSIPGGGGCTVDFGCGYGYSVAYIRLLSRRGWSWLYTVVLTLDVLFDDFATPWIGLRVYVSRWLRTGATGVEEQRRGEREKS</sequence>
<dbReference type="GO" id="GO:0006086">
    <property type="term" value="P:pyruvate decarboxylation to acetyl-CoA"/>
    <property type="evidence" value="ECO:0007669"/>
    <property type="project" value="TreeGrafter"/>
</dbReference>
<name>A0A8H6M293_9AGAR</name>
<protein>
    <submittedName>
        <fullName evidence="5">Thiamine diphosphate-binding protein</fullName>
    </submittedName>
</protein>
<feature type="domain" description="Dehydrogenase E1 component" evidence="4">
    <location>
        <begin position="1"/>
        <end position="63"/>
    </location>
</feature>
<evidence type="ECO:0000256" key="3">
    <source>
        <dbReference type="ARBA" id="ARBA00023052"/>
    </source>
</evidence>
<evidence type="ECO:0000256" key="1">
    <source>
        <dbReference type="ARBA" id="ARBA00001964"/>
    </source>
</evidence>
<dbReference type="InterPro" id="IPR029061">
    <property type="entry name" value="THDP-binding"/>
</dbReference>
<dbReference type="CDD" id="cd02000">
    <property type="entry name" value="TPP_E1_PDC_ADC_BCADC"/>
    <property type="match status" value="1"/>
</dbReference>
<comment type="cofactor">
    <cofactor evidence="1">
        <name>thiamine diphosphate</name>
        <dbReference type="ChEBI" id="CHEBI:58937"/>
    </cofactor>
</comment>
<dbReference type="AlphaFoldDB" id="A0A8H6M293"/>